<evidence type="ECO:0000313" key="4">
    <source>
        <dbReference type="Proteomes" id="UP001431010"/>
    </source>
</evidence>
<dbReference type="EMBL" id="CP088156">
    <property type="protein sequence ID" value="UFZ08267.1"/>
    <property type="molecule type" value="Genomic_DNA"/>
</dbReference>
<proteinExistence type="predicted"/>
<dbReference type="RefSeq" id="WP_231327715.1">
    <property type="nucleotide sequence ID" value="NZ_CP088156.1"/>
</dbReference>
<dbReference type="InterPro" id="IPR011706">
    <property type="entry name" value="Cu-oxidase_C"/>
</dbReference>
<accession>A0ABY3RMH7</accession>
<protein>
    <submittedName>
        <fullName evidence="3">Multicopper oxidase domain-containing protein</fullName>
    </submittedName>
</protein>
<dbReference type="InterPro" id="IPR008972">
    <property type="entry name" value="Cupredoxin"/>
</dbReference>
<feature type="domain" description="Plastocyanin-like" evidence="2">
    <location>
        <begin position="337"/>
        <end position="421"/>
    </location>
</feature>
<feature type="chain" id="PRO_5045385529" evidence="1">
    <location>
        <begin position="36"/>
        <end position="436"/>
    </location>
</feature>
<dbReference type="Gene3D" id="2.60.40.420">
    <property type="entry name" value="Cupredoxins - blue copper proteins"/>
    <property type="match status" value="2"/>
</dbReference>
<gene>
    <name evidence="3" type="ORF">LQG66_07130</name>
</gene>
<sequence>MFCRMTRPVEGVSRRTLLGGLAAACTASFPHFASAAARTPVPLEARAESLTLGPGRSPSQVWRLAAPAPVLRLRRGAALDLALANRLAKPMALTGRGLITPPPLLVQAPVGPGSRASLAAAASWAGTGLLDLRLLADGAPAPSRPLPLIVDETDALNVDNDEVFLVEDFRINADGVAVAPGVEAKDAELLYTVNGQAQPDIPLRGHARVRLRFINGCHRAVIAIKIAELDAVRVMAIDSQPAEPFLARNGAVVLPPGGRSDVFIDMPVAKAPLPVLLHDGTAARPIARLVASNEPPLRAAPLPQAPALPSNGLPDKLDLRTAVRAELVLDGPDWRPPTQFSASSSPAFQAKAGRVVVLALANKAAGTTVVHLHGQPFRLLDRLDDGWKPYWLDTLALETGQTQRIAFPTEATGRFLIESMATSWAAPRLLRWYEIK</sequence>
<evidence type="ECO:0000259" key="2">
    <source>
        <dbReference type="Pfam" id="PF07731"/>
    </source>
</evidence>
<reference evidence="3" key="1">
    <citation type="journal article" date="2024" name="Antonie Van Leeuwenhoek">
        <title>Bradyrhizobium ontarionense sp. nov., a novel bacterial symbiont isolated from Aeschynomene indica (Indian jointvetch), harbours photosynthesis, nitrogen fixation and nitrous oxide (N2O) reductase genes.</title>
        <authorList>
            <person name="Bromfield E.S.P."/>
            <person name="Cloutier S."/>
        </authorList>
    </citation>
    <scope>NUCLEOTIDE SEQUENCE</scope>
    <source>
        <strain evidence="3">A19</strain>
    </source>
</reference>
<name>A0ABY3RMH7_9BRAD</name>
<evidence type="ECO:0000313" key="3">
    <source>
        <dbReference type="EMBL" id="UFZ08267.1"/>
    </source>
</evidence>
<dbReference type="Pfam" id="PF07731">
    <property type="entry name" value="Cu-oxidase_2"/>
    <property type="match status" value="1"/>
</dbReference>
<dbReference type="SUPFAM" id="SSF49503">
    <property type="entry name" value="Cupredoxins"/>
    <property type="match status" value="2"/>
</dbReference>
<keyword evidence="4" id="KW-1185">Reference proteome</keyword>
<evidence type="ECO:0000256" key="1">
    <source>
        <dbReference type="SAM" id="SignalP"/>
    </source>
</evidence>
<keyword evidence="1" id="KW-0732">Signal</keyword>
<organism evidence="3 4">
    <name type="scientific">Bradyrhizobium ontarionense</name>
    <dbReference type="NCBI Taxonomy" id="2898149"/>
    <lineage>
        <taxon>Bacteria</taxon>
        <taxon>Pseudomonadati</taxon>
        <taxon>Pseudomonadota</taxon>
        <taxon>Alphaproteobacteria</taxon>
        <taxon>Hyphomicrobiales</taxon>
        <taxon>Nitrobacteraceae</taxon>
        <taxon>Bradyrhizobium</taxon>
    </lineage>
</organism>
<dbReference type="Proteomes" id="UP001431010">
    <property type="component" value="Chromosome"/>
</dbReference>
<feature type="signal peptide" evidence="1">
    <location>
        <begin position="1"/>
        <end position="35"/>
    </location>
</feature>